<proteinExistence type="inferred from homology"/>
<evidence type="ECO:0000256" key="9">
    <source>
        <dbReference type="PIRNR" id="PIRNR016636"/>
    </source>
</evidence>
<keyword evidence="7 9" id="KW-0472">Membrane</keyword>
<accession>A0A099I9M4</accession>
<evidence type="ECO:0000313" key="11">
    <source>
        <dbReference type="EMBL" id="KGJ53608.1"/>
    </source>
</evidence>
<feature type="transmembrane region" description="Helical" evidence="10">
    <location>
        <begin position="34"/>
        <end position="61"/>
    </location>
</feature>
<feature type="transmembrane region" description="Helical" evidence="10">
    <location>
        <begin position="344"/>
        <end position="364"/>
    </location>
</feature>
<evidence type="ECO:0000256" key="2">
    <source>
        <dbReference type="ARBA" id="ARBA00010323"/>
    </source>
</evidence>
<dbReference type="PANTHER" id="PTHR13285:SF23">
    <property type="entry name" value="TEICHOIC ACID D-ALANYLTRANSFERASE"/>
    <property type="match status" value="1"/>
</dbReference>
<dbReference type="InterPro" id="IPR024194">
    <property type="entry name" value="Ac/AlaTfrase_AlgI/DltB"/>
</dbReference>
<feature type="transmembrane region" description="Helical" evidence="10">
    <location>
        <begin position="311"/>
        <end position="332"/>
    </location>
</feature>
<dbReference type="InterPro" id="IPR051085">
    <property type="entry name" value="MB_O-acyltransferase"/>
</dbReference>
<keyword evidence="4 9" id="KW-0808">Transferase</keyword>
<dbReference type="Pfam" id="PF03062">
    <property type="entry name" value="MBOAT"/>
    <property type="match status" value="1"/>
</dbReference>
<dbReference type="InterPro" id="IPR004299">
    <property type="entry name" value="MBOAT_fam"/>
</dbReference>
<keyword evidence="3 9" id="KW-1003">Cell membrane</keyword>
<sequence>MTFPSLIFLFLFLPCALGLYIVVKPKVRKVLLLLFSLFFYAWGGIGNACLLLLFVCMVYALGRYIGAVEKKRRARRLTESILLLVVLLFYYKYYGFFLDTLFAVLSVPISYEVLPMPPGISFITFTAMAYLIDIRREVIRPASFLQVAVYLTFFPKLIMGPIERYDVWAGQLKNTWQPAMLEEGAICFLMGLSQKLLLADALAPLWSYTSTHSVSMASAWLGLLAYTFQIYFDFQGYMNMAIGLGRMFGIRLQENFDHPYTSTSITDFWRRWHRTLGSWFRGYVYIPLGGNRKGLWRTLRNLMLVWGLTGFWHGASWTFLLWGLYYGILLILEKFVLHPYLKRLPAAARMMLTFAMVMLGWVLFASDGLSQAVVYYRQLFTTTHGVVDRQTLSLLVNYGFWLCAAAVFSTRAPLVVSSNLMYALREQQWFLKPVLTIVVLVILLSCLMSAGYQSFLYVQF</sequence>
<dbReference type="GO" id="GO:0005886">
    <property type="term" value="C:plasma membrane"/>
    <property type="evidence" value="ECO:0007669"/>
    <property type="project" value="UniProtKB-SubCell"/>
</dbReference>
<dbReference type="EMBL" id="JQIF01000038">
    <property type="protein sequence ID" value="KGJ53608.1"/>
    <property type="molecule type" value="Genomic_DNA"/>
</dbReference>
<evidence type="ECO:0000256" key="6">
    <source>
        <dbReference type="ARBA" id="ARBA00022989"/>
    </source>
</evidence>
<evidence type="ECO:0000256" key="8">
    <source>
        <dbReference type="ARBA" id="ARBA00023315"/>
    </source>
</evidence>
<feature type="transmembrane region" description="Helical" evidence="10">
    <location>
        <begin position="434"/>
        <end position="455"/>
    </location>
</feature>
<dbReference type="GO" id="GO:0042121">
    <property type="term" value="P:alginic acid biosynthetic process"/>
    <property type="evidence" value="ECO:0007669"/>
    <property type="project" value="InterPro"/>
</dbReference>
<feature type="transmembrane region" description="Helical" evidence="10">
    <location>
        <begin position="398"/>
        <end position="422"/>
    </location>
</feature>
<evidence type="ECO:0000256" key="10">
    <source>
        <dbReference type="SAM" id="Phobius"/>
    </source>
</evidence>
<evidence type="ECO:0000256" key="4">
    <source>
        <dbReference type="ARBA" id="ARBA00022679"/>
    </source>
</evidence>
<dbReference type="PIRSF" id="PIRSF016636">
    <property type="entry name" value="AlgI_DltB"/>
    <property type="match status" value="1"/>
</dbReference>
<reference evidence="11 12" key="1">
    <citation type="submission" date="2014-08" db="EMBL/GenBank/DDBJ databases">
        <title>Clostridium innocuum, an unnegligible vancomycin-resistant pathogen causing extra-intestinal infections.</title>
        <authorList>
            <person name="Feng Y."/>
            <person name="Chiu C.-H."/>
        </authorList>
    </citation>
    <scope>NUCLEOTIDE SEQUENCE [LARGE SCALE GENOMIC DNA]</scope>
    <source>
        <strain evidence="11 12">AN88</strain>
    </source>
</reference>
<dbReference type="AlphaFoldDB" id="A0A099I9M4"/>
<dbReference type="PANTHER" id="PTHR13285">
    <property type="entry name" value="ACYLTRANSFERASE"/>
    <property type="match status" value="1"/>
</dbReference>
<feature type="transmembrane region" description="Helical" evidence="10">
    <location>
        <begin position="113"/>
        <end position="132"/>
    </location>
</feature>
<evidence type="ECO:0000256" key="7">
    <source>
        <dbReference type="ARBA" id="ARBA00023136"/>
    </source>
</evidence>
<dbReference type="GO" id="GO:0016746">
    <property type="term" value="F:acyltransferase activity"/>
    <property type="evidence" value="ECO:0007669"/>
    <property type="project" value="UniProtKB-KW"/>
</dbReference>
<comment type="similarity">
    <text evidence="2 9">Belongs to the membrane-bound acyltransferase family.</text>
</comment>
<feature type="transmembrane region" description="Helical" evidence="10">
    <location>
        <begin position="81"/>
        <end position="107"/>
    </location>
</feature>
<evidence type="ECO:0000256" key="3">
    <source>
        <dbReference type="ARBA" id="ARBA00022475"/>
    </source>
</evidence>
<evidence type="ECO:0000256" key="1">
    <source>
        <dbReference type="ARBA" id="ARBA00004651"/>
    </source>
</evidence>
<keyword evidence="6 10" id="KW-1133">Transmembrane helix</keyword>
<dbReference type="RefSeq" id="WP_044904988.1">
    <property type="nucleotide sequence ID" value="NZ_JQIF01000038.1"/>
</dbReference>
<keyword evidence="8 9" id="KW-0012">Acyltransferase</keyword>
<protein>
    <submittedName>
        <fullName evidence="11">Alginate O-acetyltransferase</fullName>
    </submittedName>
</protein>
<comment type="caution">
    <text evidence="11">The sequence shown here is derived from an EMBL/GenBank/DDBJ whole genome shotgun (WGS) entry which is preliminary data.</text>
</comment>
<evidence type="ECO:0000256" key="5">
    <source>
        <dbReference type="ARBA" id="ARBA00022692"/>
    </source>
</evidence>
<dbReference type="Proteomes" id="UP000030008">
    <property type="component" value="Unassembled WGS sequence"/>
</dbReference>
<name>A0A099I9M4_CLOIN</name>
<dbReference type="PIRSF" id="PIRSF500217">
    <property type="entry name" value="AlgI"/>
    <property type="match status" value="1"/>
</dbReference>
<gene>
    <name evidence="11" type="ORF">CIAN88_08295</name>
</gene>
<comment type="subcellular location">
    <subcellularLocation>
        <location evidence="1">Cell membrane</location>
        <topology evidence="1">Multi-pass membrane protein</topology>
    </subcellularLocation>
</comment>
<keyword evidence="5 10" id="KW-0812">Transmembrane</keyword>
<organism evidence="11 12">
    <name type="scientific">Clostridium innocuum</name>
    <dbReference type="NCBI Taxonomy" id="1522"/>
    <lineage>
        <taxon>Bacteria</taxon>
        <taxon>Bacillati</taxon>
        <taxon>Bacillota</taxon>
        <taxon>Clostridia</taxon>
        <taxon>Eubacteriales</taxon>
        <taxon>Clostridiaceae</taxon>
        <taxon>Clostridium</taxon>
    </lineage>
</organism>
<evidence type="ECO:0000313" key="12">
    <source>
        <dbReference type="Proteomes" id="UP000030008"/>
    </source>
</evidence>
<dbReference type="InterPro" id="IPR028362">
    <property type="entry name" value="AlgI"/>
</dbReference>